<proteinExistence type="predicted"/>
<dbReference type="InterPro" id="IPR052961">
    <property type="entry name" value="Oxido-Kinase-like_Enzymes"/>
</dbReference>
<reference evidence="2 3" key="1">
    <citation type="submission" date="2018-10" db="EMBL/GenBank/DDBJ databases">
        <title>Draft genome of Mycobacterium hodleri strain B.</title>
        <authorList>
            <person name="Amande T.J."/>
            <person name="Mcgenity T.J."/>
        </authorList>
    </citation>
    <scope>NUCLEOTIDE SEQUENCE [LARGE SCALE GENOMIC DNA]</scope>
    <source>
        <strain evidence="2 3">B</strain>
    </source>
</reference>
<feature type="domain" description="CHK kinase-like" evidence="1">
    <location>
        <begin position="147"/>
        <end position="331"/>
    </location>
</feature>
<evidence type="ECO:0000313" key="2">
    <source>
        <dbReference type="EMBL" id="TQR85151.1"/>
    </source>
</evidence>
<dbReference type="EMBL" id="VIFX01000023">
    <property type="protein sequence ID" value="TQR85151.1"/>
    <property type="molecule type" value="Genomic_DNA"/>
</dbReference>
<dbReference type="PANTHER" id="PTHR23020:SF41">
    <property type="entry name" value="AMINOGLYCOSIDE PHOSPHOTRANSFERASE DOMAIN-CONTAINING PROTEIN"/>
    <property type="match status" value="1"/>
</dbReference>
<name>A0A544VYT9_9MYCO</name>
<comment type="caution">
    <text evidence="2">The sequence shown here is derived from an EMBL/GenBank/DDBJ whole genome shotgun (WGS) entry which is preliminary data.</text>
</comment>
<dbReference type="RefSeq" id="WP_142553450.1">
    <property type="nucleotide sequence ID" value="NZ_VIFX01000023.1"/>
</dbReference>
<organism evidence="2 3">
    <name type="scientific">Mycolicibacterium hodleri</name>
    <dbReference type="NCBI Taxonomy" id="49897"/>
    <lineage>
        <taxon>Bacteria</taxon>
        <taxon>Bacillati</taxon>
        <taxon>Actinomycetota</taxon>
        <taxon>Actinomycetes</taxon>
        <taxon>Mycobacteriales</taxon>
        <taxon>Mycobacteriaceae</taxon>
        <taxon>Mycolicibacterium</taxon>
    </lineage>
</organism>
<dbReference type="InterPro" id="IPR002575">
    <property type="entry name" value="Aminoglycoside_PTrfase"/>
</dbReference>
<dbReference type="InterPro" id="IPR011009">
    <property type="entry name" value="Kinase-like_dom_sf"/>
</dbReference>
<dbReference type="Proteomes" id="UP000315759">
    <property type="component" value="Unassembled WGS sequence"/>
</dbReference>
<keyword evidence="2" id="KW-0808">Transferase</keyword>
<dbReference type="Gene3D" id="3.90.1200.10">
    <property type="match status" value="1"/>
</dbReference>
<dbReference type="GO" id="GO:0016740">
    <property type="term" value="F:transferase activity"/>
    <property type="evidence" value="ECO:0007669"/>
    <property type="project" value="UniProtKB-KW"/>
</dbReference>
<dbReference type="Pfam" id="PF01636">
    <property type="entry name" value="APH"/>
    <property type="match status" value="1"/>
</dbReference>
<evidence type="ECO:0000313" key="3">
    <source>
        <dbReference type="Proteomes" id="UP000315759"/>
    </source>
</evidence>
<dbReference type="SUPFAM" id="SSF56112">
    <property type="entry name" value="Protein kinase-like (PK-like)"/>
    <property type="match status" value="1"/>
</dbReference>
<keyword evidence="3" id="KW-1185">Reference proteome</keyword>
<gene>
    <name evidence="2" type="ORF">D8S82_18290</name>
</gene>
<dbReference type="PANTHER" id="PTHR23020">
    <property type="entry name" value="UNCHARACTERIZED NUCLEAR HORMONE RECEPTOR-RELATED"/>
    <property type="match status" value="1"/>
</dbReference>
<dbReference type="InterPro" id="IPR015897">
    <property type="entry name" value="CHK_kinase-like"/>
</dbReference>
<sequence>MCFIDGVEADALTWRHHPVEGKDPMTPRAIPLEPEDFDTNVVQELIRTKYPDVTVESVSVFDSALSTDGDQRVSTARRITVDVDYGGEASHDLPRRLTIKVARPGLGDIPLYDNEVSVYEHLADELPVMVPRCVGAVRDKSTSSFGLALEDLRVRDAEFPNVLTPVDAGGVEHIVGQLAILHARYWQTSRFDGDLSWVQPHTSGPIHDLFTHEGGVPMLVNWEVQTQQFKRELVESVGETASTLLQKVNAAQLHQAALPTTLLHGDCHIGNTYVLPDGRRGLLDWQLSARGFCMHDVSYLIITALSVKDRRTYEDELIEYYRQQLTHAGVTDAPSVEQLRYEHRLAAAWCFYIGWLTTPLENYGWEINVANQIRLATAYRDLDSKTALDDVLAKGSR</sequence>
<dbReference type="AlphaFoldDB" id="A0A544VYT9"/>
<accession>A0A544VYT9</accession>
<evidence type="ECO:0000259" key="1">
    <source>
        <dbReference type="SMART" id="SM00587"/>
    </source>
</evidence>
<dbReference type="SMART" id="SM00587">
    <property type="entry name" value="CHK"/>
    <property type="match status" value="1"/>
</dbReference>
<protein>
    <submittedName>
        <fullName evidence="2">Phosphotransferase</fullName>
    </submittedName>
</protein>